<evidence type="ECO:0000256" key="1">
    <source>
        <dbReference type="ARBA" id="ARBA00023015"/>
    </source>
</evidence>
<dbReference type="PANTHER" id="PTHR30154">
    <property type="entry name" value="LEUCINE-RESPONSIVE REGULATORY PROTEIN"/>
    <property type="match status" value="1"/>
</dbReference>
<dbReference type="PROSITE" id="PS50956">
    <property type="entry name" value="HTH_ASNC_2"/>
    <property type="match status" value="1"/>
</dbReference>
<keyword evidence="3" id="KW-0804">Transcription</keyword>
<evidence type="ECO:0000256" key="2">
    <source>
        <dbReference type="ARBA" id="ARBA00023125"/>
    </source>
</evidence>
<keyword evidence="6" id="KW-1185">Reference proteome</keyword>
<dbReference type="Pfam" id="PF01037">
    <property type="entry name" value="AsnC_trans_reg"/>
    <property type="match status" value="1"/>
</dbReference>
<dbReference type="Gene3D" id="1.10.10.10">
    <property type="entry name" value="Winged helix-like DNA-binding domain superfamily/Winged helix DNA-binding domain"/>
    <property type="match status" value="1"/>
</dbReference>
<sequence>MQHLNFYSNFVIKYYNQMGHHNLDSLDKKILRLVSEDARIPFLEVARACNVSGAAIHQRVQKLSNLGIIKGSQFIIDPERIGYETCAYVSLYLKDPSDHDHVIEALRKIPEVVECHMTTGGMDLFIKLYARNNHHLVELIHDKLQPLGLSRSETIISFGTSFDRQLPISIIEDGLAKEEAATDSEKAE</sequence>
<evidence type="ECO:0000259" key="4">
    <source>
        <dbReference type="PROSITE" id="PS50956"/>
    </source>
</evidence>
<name>U2P806_9BACT</name>
<proteinExistence type="predicted"/>
<dbReference type="EMBL" id="AWEY01000008">
    <property type="protein sequence ID" value="ERK39839.1"/>
    <property type="molecule type" value="Genomic_DNA"/>
</dbReference>
<dbReference type="InterPro" id="IPR036388">
    <property type="entry name" value="WH-like_DNA-bd_sf"/>
</dbReference>
<accession>U2P806</accession>
<dbReference type="SMART" id="SM00344">
    <property type="entry name" value="HTH_ASNC"/>
    <property type="match status" value="1"/>
</dbReference>
<comment type="caution">
    <text evidence="5">The sequence shown here is derived from an EMBL/GenBank/DDBJ whole genome shotgun (WGS) entry which is preliminary data.</text>
</comment>
<keyword evidence="2" id="KW-0238">DNA-binding</keyword>
<dbReference type="InterPro" id="IPR000485">
    <property type="entry name" value="AsnC-type_HTH_dom"/>
</dbReference>
<dbReference type="GO" id="GO:0005829">
    <property type="term" value="C:cytosol"/>
    <property type="evidence" value="ECO:0007669"/>
    <property type="project" value="TreeGrafter"/>
</dbReference>
<evidence type="ECO:0000313" key="6">
    <source>
        <dbReference type="Proteomes" id="UP000016648"/>
    </source>
</evidence>
<reference evidence="5 6" key="1">
    <citation type="submission" date="2013-08" db="EMBL/GenBank/DDBJ databases">
        <authorList>
            <person name="Durkin A.S."/>
            <person name="Haft D.R."/>
            <person name="McCorrison J."/>
            <person name="Torralba M."/>
            <person name="Gillis M."/>
            <person name="Haft D.H."/>
            <person name="Methe B."/>
            <person name="Sutton G."/>
            <person name="Nelson K.E."/>
        </authorList>
    </citation>
    <scope>NUCLEOTIDE SEQUENCE [LARGE SCALE GENOMIC DNA]</scope>
    <source>
        <strain evidence="5 6">F0067</strain>
    </source>
</reference>
<dbReference type="GO" id="GO:0043200">
    <property type="term" value="P:response to amino acid"/>
    <property type="evidence" value="ECO:0007669"/>
    <property type="project" value="TreeGrafter"/>
</dbReference>
<feature type="domain" description="HTH asnC-type" evidence="4">
    <location>
        <begin position="23"/>
        <end position="84"/>
    </location>
</feature>
<evidence type="ECO:0000256" key="3">
    <source>
        <dbReference type="ARBA" id="ARBA00023163"/>
    </source>
</evidence>
<dbReference type="SUPFAM" id="SSF54909">
    <property type="entry name" value="Dimeric alpha+beta barrel"/>
    <property type="match status" value="1"/>
</dbReference>
<organism evidence="5 6">
    <name type="scientific">Segatella baroniae F0067</name>
    <dbReference type="NCBI Taxonomy" id="1115809"/>
    <lineage>
        <taxon>Bacteria</taxon>
        <taxon>Pseudomonadati</taxon>
        <taxon>Bacteroidota</taxon>
        <taxon>Bacteroidia</taxon>
        <taxon>Bacteroidales</taxon>
        <taxon>Prevotellaceae</taxon>
        <taxon>Segatella</taxon>
    </lineage>
</organism>
<dbReference type="Pfam" id="PF13404">
    <property type="entry name" value="HTH_AsnC-type"/>
    <property type="match status" value="1"/>
</dbReference>
<dbReference type="PATRIC" id="fig|1115809.3.peg.577"/>
<gene>
    <name evidence="5" type="ORF">HMPREF9135_0106</name>
</gene>
<dbReference type="Proteomes" id="UP000016648">
    <property type="component" value="Unassembled WGS sequence"/>
</dbReference>
<dbReference type="PRINTS" id="PR00033">
    <property type="entry name" value="HTHASNC"/>
</dbReference>
<protein>
    <submittedName>
        <fullName evidence="5">Transcriptional regulator, AsnC family</fullName>
    </submittedName>
</protein>
<dbReference type="SUPFAM" id="SSF46785">
    <property type="entry name" value="Winged helix' DNA-binding domain"/>
    <property type="match status" value="1"/>
</dbReference>
<dbReference type="InterPro" id="IPR011008">
    <property type="entry name" value="Dimeric_a/b-barrel"/>
</dbReference>
<dbReference type="InterPro" id="IPR019887">
    <property type="entry name" value="Tscrpt_reg_AsnC/Lrp_C"/>
</dbReference>
<dbReference type="InterPro" id="IPR036390">
    <property type="entry name" value="WH_DNA-bd_sf"/>
</dbReference>
<dbReference type="InterPro" id="IPR019888">
    <property type="entry name" value="Tscrpt_reg_AsnC-like"/>
</dbReference>
<keyword evidence="1" id="KW-0805">Transcription regulation</keyword>
<dbReference type="AlphaFoldDB" id="U2P806"/>
<dbReference type="PANTHER" id="PTHR30154:SF45">
    <property type="entry name" value="TRANSCRIPTIONAL REGULATORY PROTEIN (PROBABLY ASNC-FAMILY)-RELATED"/>
    <property type="match status" value="1"/>
</dbReference>
<dbReference type="GO" id="GO:0043565">
    <property type="term" value="F:sequence-specific DNA binding"/>
    <property type="evidence" value="ECO:0007669"/>
    <property type="project" value="InterPro"/>
</dbReference>
<dbReference type="Gene3D" id="3.30.70.920">
    <property type="match status" value="1"/>
</dbReference>
<evidence type="ECO:0000313" key="5">
    <source>
        <dbReference type="EMBL" id="ERK39839.1"/>
    </source>
</evidence>